<name>A0A1G7ZQV4_9ACTN</name>
<protein>
    <recommendedName>
        <fullName evidence="4">Secreted protein</fullName>
    </recommendedName>
</protein>
<dbReference type="AlphaFoldDB" id="A0A1G7ZQV4"/>
<dbReference type="OrthoDB" id="4244900at2"/>
<evidence type="ECO:0000313" key="3">
    <source>
        <dbReference type="Proteomes" id="UP000198923"/>
    </source>
</evidence>
<sequence>MTALLRRSALVLGTAALITSLTGGHAHAAAFSTAVPGIASASAQVTYTSKYEIRVDRVSVSDLKRDGHSVYAYFVVYHPLGSTKKTAYRYNRQDSGSTLTWKNLRITDADGHLKKLQLVVCVDDWGNDTCRGSAVQVNPRA</sequence>
<dbReference type="EMBL" id="FNCN01000011">
    <property type="protein sequence ID" value="SDH11093.1"/>
    <property type="molecule type" value="Genomic_DNA"/>
</dbReference>
<reference evidence="2 3" key="1">
    <citation type="submission" date="2016-10" db="EMBL/GenBank/DDBJ databases">
        <authorList>
            <person name="de Groot N.N."/>
        </authorList>
    </citation>
    <scope>NUCLEOTIDE SEQUENCE [LARGE SCALE GENOMIC DNA]</scope>
    <source>
        <strain evidence="2 3">CPCC 201354</strain>
    </source>
</reference>
<evidence type="ECO:0008006" key="4">
    <source>
        <dbReference type="Google" id="ProtNLM"/>
    </source>
</evidence>
<feature type="signal peptide" evidence="1">
    <location>
        <begin position="1"/>
        <end position="28"/>
    </location>
</feature>
<evidence type="ECO:0000313" key="2">
    <source>
        <dbReference type="EMBL" id="SDH11093.1"/>
    </source>
</evidence>
<organism evidence="2 3">
    <name type="scientific">Sinosporangium album</name>
    <dbReference type="NCBI Taxonomy" id="504805"/>
    <lineage>
        <taxon>Bacteria</taxon>
        <taxon>Bacillati</taxon>
        <taxon>Actinomycetota</taxon>
        <taxon>Actinomycetes</taxon>
        <taxon>Streptosporangiales</taxon>
        <taxon>Streptosporangiaceae</taxon>
        <taxon>Sinosporangium</taxon>
    </lineage>
</organism>
<evidence type="ECO:0000256" key="1">
    <source>
        <dbReference type="SAM" id="SignalP"/>
    </source>
</evidence>
<keyword evidence="1" id="KW-0732">Signal</keyword>
<proteinExistence type="predicted"/>
<gene>
    <name evidence="2" type="ORF">SAMN05421505_111164</name>
</gene>
<keyword evidence="3" id="KW-1185">Reference proteome</keyword>
<dbReference type="Proteomes" id="UP000198923">
    <property type="component" value="Unassembled WGS sequence"/>
</dbReference>
<feature type="chain" id="PRO_5011729896" description="Secreted protein" evidence="1">
    <location>
        <begin position="29"/>
        <end position="141"/>
    </location>
</feature>
<dbReference type="RefSeq" id="WP_093170872.1">
    <property type="nucleotide sequence ID" value="NZ_FNCN01000011.1"/>
</dbReference>
<accession>A0A1G7ZQV4</accession>